<gene>
    <name evidence="1" type="ORF">ACJRO7_022366</name>
</gene>
<organism evidence="1 2">
    <name type="scientific">Eucalyptus globulus</name>
    <name type="common">Tasmanian blue gum</name>
    <dbReference type="NCBI Taxonomy" id="34317"/>
    <lineage>
        <taxon>Eukaryota</taxon>
        <taxon>Viridiplantae</taxon>
        <taxon>Streptophyta</taxon>
        <taxon>Embryophyta</taxon>
        <taxon>Tracheophyta</taxon>
        <taxon>Spermatophyta</taxon>
        <taxon>Magnoliopsida</taxon>
        <taxon>eudicotyledons</taxon>
        <taxon>Gunneridae</taxon>
        <taxon>Pentapetalae</taxon>
        <taxon>rosids</taxon>
        <taxon>malvids</taxon>
        <taxon>Myrtales</taxon>
        <taxon>Myrtaceae</taxon>
        <taxon>Myrtoideae</taxon>
        <taxon>Eucalypteae</taxon>
        <taxon>Eucalyptus</taxon>
    </lineage>
</organism>
<accession>A0ABD3JYM4</accession>
<proteinExistence type="predicted"/>
<keyword evidence="2" id="KW-1185">Reference proteome</keyword>
<dbReference type="Proteomes" id="UP001634007">
    <property type="component" value="Unassembled WGS sequence"/>
</dbReference>
<sequence length="74" mass="8070">MGEINTAIANLEYACASAFLEFPSSVGSKYKGFDKNAMLQHDARMTEEAYRAGRAALAACKLDEALLFAEYCPL</sequence>
<protein>
    <submittedName>
        <fullName evidence="1">Uncharacterized protein</fullName>
    </submittedName>
</protein>
<dbReference type="EMBL" id="JBJKBG010000006">
    <property type="protein sequence ID" value="KAL3732830.1"/>
    <property type="molecule type" value="Genomic_DNA"/>
</dbReference>
<dbReference type="AlphaFoldDB" id="A0ABD3JYM4"/>
<evidence type="ECO:0000313" key="1">
    <source>
        <dbReference type="EMBL" id="KAL3732830.1"/>
    </source>
</evidence>
<comment type="caution">
    <text evidence="1">The sequence shown here is derived from an EMBL/GenBank/DDBJ whole genome shotgun (WGS) entry which is preliminary data.</text>
</comment>
<reference evidence="1 2" key="1">
    <citation type="submission" date="2024-11" db="EMBL/GenBank/DDBJ databases">
        <title>Chromosome-level genome assembly of Eucalyptus globulus Labill. provides insights into its genome evolution.</title>
        <authorList>
            <person name="Li X."/>
        </authorList>
    </citation>
    <scope>NUCLEOTIDE SEQUENCE [LARGE SCALE GENOMIC DNA]</scope>
    <source>
        <strain evidence="1">CL2024</strain>
        <tissue evidence="1">Fresh tender leaves</tissue>
    </source>
</reference>
<name>A0ABD3JYM4_EUCGL</name>
<evidence type="ECO:0000313" key="2">
    <source>
        <dbReference type="Proteomes" id="UP001634007"/>
    </source>
</evidence>